<evidence type="ECO:0000256" key="3">
    <source>
        <dbReference type="ARBA" id="ARBA00043995"/>
    </source>
</evidence>
<dbReference type="EC" id="2.4.99.24" evidence="4"/>
<dbReference type="Pfam" id="PF01075">
    <property type="entry name" value="Glyco_transf_9"/>
    <property type="match status" value="1"/>
</dbReference>
<evidence type="ECO:0000256" key="1">
    <source>
        <dbReference type="ARBA" id="ARBA00022676"/>
    </source>
</evidence>
<dbReference type="Gene3D" id="3.40.50.2000">
    <property type="entry name" value="Glycogen Phosphorylase B"/>
    <property type="match status" value="2"/>
</dbReference>
<dbReference type="CDD" id="cd03789">
    <property type="entry name" value="GT9_LPS_heptosyltransferase"/>
    <property type="match status" value="1"/>
</dbReference>
<proteinExistence type="inferred from homology"/>
<reference evidence="6" key="1">
    <citation type="journal article" date="2014" name="Front. Microbiol.">
        <title>High frequency of phylogenetically diverse reductive dehalogenase-homologous genes in deep subseafloor sedimentary metagenomes.</title>
        <authorList>
            <person name="Kawai M."/>
            <person name="Futagami T."/>
            <person name="Toyoda A."/>
            <person name="Takaki Y."/>
            <person name="Nishi S."/>
            <person name="Hori S."/>
            <person name="Arai W."/>
            <person name="Tsubouchi T."/>
            <person name="Morono Y."/>
            <person name="Uchiyama I."/>
            <person name="Ito T."/>
            <person name="Fujiyama A."/>
            <person name="Inagaki F."/>
            <person name="Takami H."/>
        </authorList>
    </citation>
    <scope>NUCLEOTIDE SEQUENCE</scope>
    <source>
        <strain evidence="6">Expedition CK06-06</strain>
    </source>
</reference>
<sequence length="289" mass="32137">PEITEAISSPFQHGQLKLSQRKALGRALKKHAYDQAIVLPNSFKSALVPYWADIPKRTGWQGEWPRRFLLNDMRSLDKETYPLMIEHFMALGVDPGKPLQKPYPEPSFEIDSDNVVDALEKLQLTTPERPMLALAPGAEFGPSKRWPADYYAQVASQKIKEGWDVWIFGSPKDAGIAQQVVDQTLGDVTNLTGKTSLEEGVDLLSLATAVVSNDSGLMHIAAALNKPMVAVYGSTSTRFTPPLSDQVDVVMENLPCMPCFKRTCPLGHWRCMLDLKPEKVLKHLAKVID</sequence>
<dbReference type="GO" id="GO:0008713">
    <property type="term" value="F:ADP-heptose-lipopolysaccharide heptosyltransferase activity"/>
    <property type="evidence" value="ECO:0007669"/>
    <property type="project" value="UniProtKB-EC"/>
</dbReference>
<comment type="caution">
    <text evidence="6">The sequence shown here is derived from an EMBL/GenBank/DDBJ whole genome shotgun (WGS) entry which is preliminary data.</text>
</comment>
<protein>
    <recommendedName>
        <fullName evidence="4">lipopolysaccharide heptosyltransferase II</fullName>
        <ecNumber evidence="4">2.4.99.24</ecNumber>
    </recommendedName>
</protein>
<evidence type="ECO:0000256" key="5">
    <source>
        <dbReference type="ARBA" id="ARBA00047503"/>
    </source>
</evidence>
<evidence type="ECO:0000256" key="4">
    <source>
        <dbReference type="ARBA" id="ARBA00044042"/>
    </source>
</evidence>
<dbReference type="AlphaFoldDB" id="X0T0U2"/>
<keyword evidence="1" id="KW-0328">Glycosyltransferase</keyword>
<dbReference type="GO" id="GO:0005829">
    <property type="term" value="C:cytosol"/>
    <property type="evidence" value="ECO:0007669"/>
    <property type="project" value="TreeGrafter"/>
</dbReference>
<evidence type="ECO:0000256" key="2">
    <source>
        <dbReference type="ARBA" id="ARBA00022679"/>
    </source>
</evidence>
<comment type="catalytic activity">
    <reaction evidence="5">
        <text>an L-alpha-D-Hep-(1-&gt;5)-[alpha-Kdo-(2-&gt;4)]-alpha-Kdo-(2-&gt;6)-lipid A + ADP-L-glycero-beta-D-manno-heptose = an L-alpha-D-Hep-(1-&gt;3)-L-alpha-D-Hep-(1-&gt;5)-[alpha-Kdo-(2-&gt;4)]-alpha-Kdo-(2-&gt;6)-lipid A + ADP + H(+)</text>
        <dbReference type="Rhea" id="RHEA:74071"/>
        <dbReference type="ChEBI" id="CHEBI:15378"/>
        <dbReference type="ChEBI" id="CHEBI:61506"/>
        <dbReference type="ChEBI" id="CHEBI:193068"/>
        <dbReference type="ChEBI" id="CHEBI:193069"/>
        <dbReference type="ChEBI" id="CHEBI:456216"/>
        <dbReference type="EC" id="2.4.99.24"/>
    </reaction>
</comment>
<dbReference type="InterPro" id="IPR011910">
    <property type="entry name" value="RfaF"/>
</dbReference>
<organism evidence="6">
    <name type="scientific">marine sediment metagenome</name>
    <dbReference type="NCBI Taxonomy" id="412755"/>
    <lineage>
        <taxon>unclassified sequences</taxon>
        <taxon>metagenomes</taxon>
        <taxon>ecological metagenomes</taxon>
    </lineage>
</organism>
<keyword evidence="2" id="KW-0808">Transferase</keyword>
<dbReference type="InterPro" id="IPR002201">
    <property type="entry name" value="Glyco_trans_9"/>
</dbReference>
<feature type="non-terminal residue" evidence="6">
    <location>
        <position position="1"/>
    </location>
</feature>
<comment type="similarity">
    <text evidence="3">Belongs to the glycosyltransferase 9 family.</text>
</comment>
<dbReference type="GO" id="GO:0009244">
    <property type="term" value="P:lipopolysaccharide core region biosynthetic process"/>
    <property type="evidence" value="ECO:0007669"/>
    <property type="project" value="TreeGrafter"/>
</dbReference>
<accession>X0T0U2</accession>
<evidence type="ECO:0000313" key="6">
    <source>
        <dbReference type="EMBL" id="GAF69680.1"/>
    </source>
</evidence>
<gene>
    <name evidence="6" type="ORF">S01H1_10178</name>
</gene>
<dbReference type="EMBL" id="BARS01005199">
    <property type="protein sequence ID" value="GAF69680.1"/>
    <property type="molecule type" value="Genomic_DNA"/>
</dbReference>
<dbReference type="SUPFAM" id="SSF53756">
    <property type="entry name" value="UDP-Glycosyltransferase/glycogen phosphorylase"/>
    <property type="match status" value="1"/>
</dbReference>
<name>X0T0U2_9ZZZZ</name>
<dbReference type="NCBIfam" id="TIGR02195">
    <property type="entry name" value="heptsyl_trn_II"/>
    <property type="match status" value="1"/>
</dbReference>
<dbReference type="FunFam" id="3.40.50.2000:FF:000023">
    <property type="entry name" value="ADP-heptose--LPS heptosyltransferase II"/>
    <property type="match status" value="1"/>
</dbReference>
<dbReference type="PANTHER" id="PTHR30160:SF7">
    <property type="entry name" value="ADP-HEPTOSE--LPS HEPTOSYLTRANSFERASE 2"/>
    <property type="match status" value="1"/>
</dbReference>
<dbReference type="InterPro" id="IPR051199">
    <property type="entry name" value="LPS_LOS_Heptosyltrfase"/>
</dbReference>
<dbReference type="PANTHER" id="PTHR30160">
    <property type="entry name" value="TETRAACYLDISACCHARIDE 4'-KINASE-RELATED"/>
    <property type="match status" value="1"/>
</dbReference>